<dbReference type="GO" id="GO:0005829">
    <property type="term" value="C:cytosol"/>
    <property type="evidence" value="ECO:0007669"/>
    <property type="project" value="TreeGrafter"/>
</dbReference>
<dbReference type="SUPFAM" id="SSF51197">
    <property type="entry name" value="Clavaminate synthase-like"/>
    <property type="match status" value="1"/>
</dbReference>
<reference evidence="1 2" key="1">
    <citation type="journal article" date="2017" name="Front. Microbiol.">
        <title>New Insights into the Diversity of the Genus Faecalibacterium.</title>
        <authorList>
            <person name="Benevides L."/>
            <person name="Burman S."/>
            <person name="Martin R."/>
            <person name="Robert V."/>
            <person name="Thomas M."/>
            <person name="Miquel S."/>
            <person name="Chain F."/>
            <person name="Sokol H."/>
            <person name="Bermudez-Humaran L.G."/>
            <person name="Morrison M."/>
            <person name="Langella P."/>
            <person name="Azevedo V.A."/>
            <person name="Chatel J.M."/>
            <person name="Soares S."/>
        </authorList>
    </citation>
    <scope>NUCLEOTIDE SEQUENCE [LARGE SCALE GENOMIC DNA]</scope>
    <source>
        <strain evidence="2">CNCM I-4540</strain>
    </source>
</reference>
<dbReference type="NCBIfam" id="TIGR00022">
    <property type="entry name" value="YhcH/YjgK/YiaL family protein"/>
    <property type="match status" value="1"/>
</dbReference>
<dbReference type="AlphaFoldDB" id="A0A2A6ZEZ4"/>
<keyword evidence="2" id="KW-1185">Reference proteome</keyword>
<dbReference type="Gene3D" id="2.60.120.370">
    <property type="entry name" value="YhcH/YjgK/YiaL"/>
    <property type="match status" value="1"/>
</dbReference>
<sequence>MICDTLQHLTRYKGLCKNLDTAIDYLLTHDPASLPLGRTEVDGEEVFINTMDATLHSDHGYHPEYHKKYADLQLDITGSEGWGFTTNPGREIGDFTGDCGFQDSASVVTGTLGEGRFVLFFPTELHKPGLVQHGCVGVRKAVVKIRMED</sequence>
<dbReference type="RefSeq" id="WP_097776406.1">
    <property type="nucleotide sequence ID" value="NZ_CABMES010000010.1"/>
</dbReference>
<evidence type="ECO:0000313" key="1">
    <source>
        <dbReference type="EMBL" id="PDX59916.1"/>
    </source>
</evidence>
<dbReference type="PANTHER" id="PTHR34986">
    <property type="entry name" value="EVOLVED BETA-GALACTOSIDASE SUBUNIT BETA"/>
    <property type="match status" value="1"/>
</dbReference>
<evidence type="ECO:0000313" key="2">
    <source>
        <dbReference type="Proteomes" id="UP000220752"/>
    </source>
</evidence>
<organism evidence="1 2">
    <name type="scientific">Faecalibacterium langellae</name>
    <dbReference type="NCBI Taxonomy" id="3435293"/>
    <lineage>
        <taxon>Bacteria</taxon>
        <taxon>Bacillati</taxon>
        <taxon>Bacillota</taxon>
        <taxon>Clostridia</taxon>
        <taxon>Eubacteriales</taxon>
        <taxon>Oscillospiraceae</taxon>
        <taxon>Faecalibacterium</taxon>
    </lineage>
</organism>
<protein>
    <submittedName>
        <fullName evidence="1">YhcH/YjgK/YiaL family protein</fullName>
    </submittedName>
</protein>
<dbReference type="Pfam" id="PF04074">
    <property type="entry name" value="DUF386"/>
    <property type="match status" value="1"/>
</dbReference>
<gene>
    <name evidence="1" type="ORF">CGS46_00880</name>
</gene>
<name>A0A2A6ZEZ4_9FIRM</name>
<dbReference type="InterPro" id="IPR004375">
    <property type="entry name" value="NanQ/TabA/YiaL"/>
</dbReference>
<comment type="caution">
    <text evidence="1">The sequence shown here is derived from an EMBL/GenBank/DDBJ whole genome shotgun (WGS) entry which is preliminary data.</text>
</comment>
<dbReference type="InterPro" id="IPR037012">
    <property type="entry name" value="NanQ/TabA/YiaL_sf"/>
</dbReference>
<dbReference type="PANTHER" id="PTHR34986:SF1">
    <property type="entry name" value="PROTEIN YIAL"/>
    <property type="match status" value="1"/>
</dbReference>
<proteinExistence type="predicted"/>
<dbReference type="Proteomes" id="UP000220752">
    <property type="component" value="Unassembled WGS sequence"/>
</dbReference>
<accession>A0A2A6ZEZ4</accession>
<dbReference type="EMBL" id="NMTQ01000009">
    <property type="protein sequence ID" value="PDX59916.1"/>
    <property type="molecule type" value="Genomic_DNA"/>
</dbReference>